<dbReference type="CTD" id="34681"/>
<dbReference type="PANTHER" id="PTHR12570:SF92">
    <property type="entry name" value="SPICHTHYIN, ISOFORM B"/>
    <property type="match status" value="1"/>
</dbReference>
<dbReference type="AlphaFoldDB" id="A0AAJ7J6D2"/>
<feature type="transmembrane region" description="Helical" evidence="6">
    <location>
        <begin position="161"/>
        <end position="182"/>
    </location>
</feature>
<proteinExistence type="inferred from homology"/>
<gene>
    <name evidence="8" type="primary">LOC108628127</name>
</gene>
<evidence type="ECO:0000256" key="3">
    <source>
        <dbReference type="ARBA" id="ARBA00022692"/>
    </source>
</evidence>
<sequence length="367" mass="40443">MNINMSSTMKDTADTKPYDGTNFYIGLGLAISSSGFIGASFIIKKLALMRLQRRGGVRASSGGFGYLKEWMWWTGLLSMGIGEAANFAAYAFAPASLVTPLGALSVLVSAILASKYLNEKLNLLGKIGCTLCILGSTIFVIHSPKEEEVSTLDELLDKVEALGFLSYVFIVILCSVLIIFYLGPIYGKQNILVYIWLCSSVGSLSVVSCKGLGLALKETITGLSNGFANSLTWIFLFAVIICISIQMNYLNRSLDLFETTIVTPIYYVCFTSLVIVASAILFREWENMSIEDILGSISAFLIVIIAIFLLNAFKEMDVNYENIRHMLQPKRKPVFCSSDRVDERLLARFESDLISHTYGAQTLSRSL</sequence>
<keyword evidence="7" id="KW-1185">Reference proteome</keyword>
<dbReference type="InterPro" id="IPR037185">
    <property type="entry name" value="EmrE-like"/>
</dbReference>
<keyword evidence="4 6" id="KW-1133">Transmembrane helix</keyword>
<dbReference type="Pfam" id="PF05653">
    <property type="entry name" value="Mg_trans_NIPA"/>
    <property type="match status" value="1"/>
</dbReference>
<dbReference type="KEGG" id="ccal:108628127"/>
<dbReference type="GeneID" id="108628127"/>
<dbReference type="RefSeq" id="XP_017885343.1">
    <property type="nucleotide sequence ID" value="XM_018029854.2"/>
</dbReference>
<keyword evidence="3 6" id="KW-0812">Transmembrane</keyword>
<organism evidence="7 8">
    <name type="scientific">Ceratina calcarata</name>
    <dbReference type="NCBI Taxonomy" id="156304"/>
    <lineage>
        <taxon>Eukaryota</taxon>
        <taxon>Metazoa</taxon>
        <taxon>Ecdysozoa</taxon>
        <taxon>Arthropoda</taxon>
        <taxon>Hexapoda</taxon>
        <taxon>Insecta</taxon>
        <taxon>Pterygota</taxon>
        <taxon>Neoptera</taxon>
        <taxon>Endopterygota</taxon>
        <taxon>Hymenoptera</taxon>
        <taxon>Apocrita</taxon>
        <taxon>Aculeata</taxon>
        <taxon>Apoidea</taxon>
        <taxon>Anthophila</taxon>
        <taxon>Apidae</taxon>
        <taxon>Ceratina</taxon>
        <taxon>Zadontomerus</taxon>
    </lineage>
</organism>
<evidence type="ECO:0000313" key="7">
    <source>
        <dbReference type="Proteomes" id="UP000694925"/>
    </source>
</evidence>
<feature type="transmembrane region" description="Helical" evidence="6">
    <location>
        <begin position="227"/>
        <end position="249"/>
    </location>
</feature>
<evidence type="ECO:0000313" key="8">
    <source>
        <dbReference type="RefSeq" id="XP_017885343.1"/>
    </source>
</evidence>
<feature type="transmembrane region" description="Helical" evidence="6">
    <location>
        <begin position="261"/>
        <end position="281"/>
    </location>
</feature>
<reference evidence="8" key="1">
    <citation type="submission" date="2025-08" db="UniProtKB">
        <authorList>
            <consortium name="RefSeq"/>
        </authorList>
    </citation>
    <scope>IDENTIFICATION</scope>
    <source>
        <tissue evidence="8">Whole body</tissue>
    </source>
</reference>
<feature type="transmembrane region" description="Helical" evidence="6">
    <location>
        <begin position="23"/>
        <end position="43"/>
    </location>
</feature>
<feature type="transmembrane region" description="Helical" evidence="6">
    <location>
        <begin position="293"/>
        <end position="313"/>
    </location>
</feature>
<dbReference type="GO" id="GO:0015095">
    <property type="term" value="F:magnesium ion transmembrane transporter activity"/>
    <property type="evidence" value="ECO:0007669"/>
    <property type="project" value="InterPro"/>
</dbReference>
<evidence type="ECO:0000256" key="6">
    <source>
        <dbReference type="SAM" id="Phobius"/>
    </source>
</evidence>
<evidence type="ECO:0000256" key="5">
    <source>
        <dbReference type="ARBA" id="ARBA00023136"/>
    </source>
</evidence>
<protein>
    <submittedName>
        <fullName evidence="8">Magnesium transporter NIPA2</fullName>
    </submittedName>
</protein>
<feature type="transmembrane region" description="Helical" evidence="6">
    <location>
        <begin position="123"/>
        <end position="141"/>
    </location>
</feature>
<dbReference type="InterPro" id="IPR008521">
    <property type="entry name" value="Mg_trans_NIPA"/>
</dbReference>
<dbReference type="PANTHER" id="PTHR12570">
    <property type="match status" value="1"/>
</dbReference>
<feature type="transmembrane region" description="Helical" evidence="6">
    <location>
        <begin position="87"/>
        <end position="111"/>
    </location>
</feature>
<name>A0AAJ7J6D2_9HYME</name>
<evidence type="ECO:0000256" key="2">
    <source>
        <dbReference type="ARBA" id="ARBA00007230"/>
    </source>
</evidence>
<dbReference type="GO" id="GO:0016020">
    <property type="term" value="C:membrane"/>
    <property type="evidence" value="ECO:0007669"/>
    <property type="project" value="UniProtKB-SubCell"/>
</dbReference>
<dbReference type="SUPFAM" id="SSF103481">
    <property type="entry name" value="Multidrug resistance efflux transporter EmrE"/>
    <property type="match status" value="1"/>
</dbReference>
<keyword evidence="5 6" id="KW-0472">Membrane</keyword>
<accession>A0AAJ7J6D2</accession>
<comment type="subcellular location">
    <subcellularLocation>
        <location evidence="1">Membrane</location>
        <topology evidence="1">Multi-pass membrane protein</topology>
    </subcellularLocation>
</comment>
<evidence type="ECO:0000256" key="4">
    <source>
        <dbReference type="ARBA" id="ARBA00022989"/>
    </source>
</evidence>
<evidence type="ECO:0000256" key="1">
    <source>
        <dbReference type="ARBA" id="ARBA00004141"/>
    </source>
</evidence>
<dbReference type="Proteomes" id="UP000694925">
    <property type="component" value="Unplaced"/>
</dbReference>
<comment type="similarity">
    <text evidence="2">Belongs to the NIPA family.</text>
</comment>
<feature type="transmembrane region" description="Helical" evidence="6">
    <location>
        <begin position="194"/>
        <end position="215"/>
    </location>
</feature>